<evidence type="ECO:0000313" key="3">
    <source>
        <dbReference type="Proteomes" id="UP000463051"/>
    </source>
</evidence>
<dbReference type="AlphaFoldDB" id="A0A7X2L4B3"/>
<dbReference type="Proteomes" id="UP000463051">
    <property type="component" value="Unassembled WGS sequence"/>
</dbReference>
<proteinExistence type="predicted"/>
<keyword evidence="1" id="KW-1133">Transmembrane helix</keyword>
<dbReference type="EMBL" id="WJXB01000016">
    <property type="protein sequence ID" value="MRN56857.1"/>
    <property type="molecule type" value="Genomic_DNA"/>
</dbReference>
<evidence type="ECO:0000256" key="1">
    <source>
        <dbReference type="SAM" id="Phobius"/>
    </source>
</evidence>
<dbReference type="RefSeq" id="WP_154122350.1">
    <property type="nucleotide sequence ID" value="NZ_WJXB01000016.1"/>
</dbReference>
<gene>
    <name evidence="2" type="ORF">GJB61_28305</name>
</gene>
<keyword evidence="3" id="KW-1185">Reference proteome</keyword>
<keyword evidence="1" id="KW-0812">Transmembrane</keyword>
<protein>
    <submittedName>
        <fullName evidence="2">Uncharacterized protein</fullName>
    </submittedName>
</protein>
<organism evidence="2 3">
    <name type="scientific">Paenibacillus monticola</name>
    <dbReference type="NCBI Taxonomy" id="2666075"/>
    <lineage>
        <taxon>Bacteria</taxon>
        <taxon>Bacillati</taxon>
        <taxon>Bacillota</taxon>
        <taxon>Bacilli</taxon>
        <taxon>Bacillales</taxon>
        <taxon>Paenibacillaceae</taxon>
        <taxon>Paenibacillus</taxon>
    </lineage>
</organism>
<reference evidence="2 3" key="1">
    <citation type="submission" date="2019-11" db="EMBL/GenBank/DDBJ databases">
        <title>Paenibacillus monticola sp. nov., a novel PGPR strain isolated from mountain sample in China.</title>
        <authorList>
            <person name="Zhao Q."/>
            <person name="Li H.-P."/>
            <person name="Zhang J.-L."/>
        </authorList>
    </citation>
    <scope>NUCLEOTIDE SEQUENCE [LARGE SCALE GENOMIC DNA]</scope>
    <source>
        <strain evidence="2 3">LC-T2</strain>
    </source>
</reference>
<sequence length="172" mass="18757">MKKPIYKKWWFWIIILIAGIIGIVNNEDNNTDQAEPAATTETVQKVFVDVAVQPTVEPAVEATSTTLAEGSAELATAEVPAYEIVEDNLSKAGMWYLTLSTEATDEGQLRALVDNSRLLAMEKKNGAECVFVYIQRPGVGEAIATGKLALSQKGVAQTGLKDIRDVEFEIIK</sequence>
<comment type="caution">
    <text evidence="2">The sequence shown here is derived from an EMBL/GenBank/DDBJ whole genome shotgun (WGS) entry which is preliminary data.</text>
</comment>
<evidence type="ECO:0000313" key="2">
    <source>
        <dbReference type="EMBL" id="MRN56857.1"/>
    </source>
</evidence>
<feature type="transmembrane region" description="Helical" evidence="1">
    <location>
        <begin position="9"/>
        <end position="25"/>
    </location>
</feature>
<accession>A0A7X2L4B3</accession>
<name>A0A7X2L4B3_9BACL</name>
<keyword evidence="1" id="KW-0472">Membrane</keyword>